<proteinExistence type="predicted"/>
<evidence type="ECO:0000256" key="1">
    <source>
        <dbReference type="ARBA" id="ARBA00003056"/>
    </source>
</evidence>
<dbReference type="GO" id="GO:0005634">
    <property type="term" value="C:nucleus"/>
    <property type="evidence" value="ECO:0007669"/>
    <property type="project" value="UniProtKB-SubCell"/>
</dbReference>
<evidence type="ECO:0000256" key="8">
    <source>
        <dbReference type="SAM" id="SignalP"/>
    </source>
</evidence>
<feature type="compositionally biased region" description="Low complexity" evidence="7">
    <location>
        <begin position="174"/>
        <end position="186"/>
    </location>
</feature>
<comment type="function">
    <text evidence="1">May be involved in spermatogenesis.</text>
</comment>
<feature type="region of interest" description="Disordered" evidence="7">
    <location>
        <begin position="325"/>
        <end position="362"/>
    </location>
</feature>
<protein>
    <recommendedName>
        <fullName evidence="4">Cilia- and flagella-associated protein 299</fullName>
    </recommendedName>
</protein>
<feature type="signal peptide" evidence="8">
    <location>
        <begin position="1"/>
        <end position="18"/>
    </location>
</feature>
<dbReference type="PANTHER" id="PTHR33588:SF1">
    <property type="entry name" value="CILIA- AND FLAGELLA-ASSOCIATED PROTEIN 299"/>
    <property type="match status" value="1"/>
</dbReference>
<feature type="region of interest" description="Disordered" evidence="7">
    <location>
        <begin position="148"/>
        <end position="197"/>
    </location>
</feature>
<dbReference type="EMBL" id="JBHFQA010000010">
    <property type="protein sequence ID" value="KAL2092571.1"/>
    <property type="molecule type" value="Genomic_DNA"/>
</dbReference>
<reference evidence="9 10" key="1">
    <citation type="submission" date="2024-09" db="EMBL/GenBank/DDBJ databases">
        <title>A chromosome-level genome assembly of Gray's grenadier anchovy, Coilia grayii.</title>
        <authorList>
            <person name="Fu Z."/>
        </authorList>
    </citation>
    <scope>NUCLEOTIDE SEQUENCE [LARGE SCALE GENOMIC DNA]</scope>
    <source>
        <strain evidence="9">G4</strain>
        <tissue evidence="9">Muscle</tissue>
    </source>
</reference>
<keyword evidence="8" id="KW-0732">Signal</keyword>
<accession>A0ABD1K0B7</accession>
<evidence type="ECO:0000313" key="9">
    <source>
        <dbReference type="EMBL" id="KAL2092571.1"/>
    </source>
</evidence>
<evidence type="ECO:0000256" key="6">
    <source>
        <dbReference type="ARBA" id="ARBA00023242"/>
    </source>
</evidence>
<keyword evidence="10" id="KW-1185">Reference proteome</keyword>
<dbReference type="PANTHER" id="PTHR33588">
    <property type="entry name" value="CILIA- AND FLAGELLA-ASSOCIATED PROTEIN 299"/>
    <property type="match status" value="1"/>
</dbReference>
<organism evidence="9 10">
    <name type="scientific">Coilia grayii</name>
    <name type="common">Gray's grenadier anchovy</name>
    <dbReference type="NCBI Taxonomy" id="363190"/>
    <lineage>
        <taxon>Eukaryota</taxon>
        <taxon>Metazoa</taxon>
        <taxon>Chordata</taxon>
        <taxon>Craniata</taxon>
        <taxon>Vertebrata</taxon>
        <taxon>Euteleostomi</taxon>
        <taxon>Actinopterygii</taxon>
        <taxon>Neopterygii</taxon>
        <taxon>Teleostei</taxon>
        <taxon>Clupei</taxon>
        <taxon>Clupeiformes</taxon>
        <taxon>Clupeoidei</taxon>
        <taxon>Engraulidae</taxon>
        <taxon>Coilinae</taxon>
        <taxon>Coilia</taxon>
    </lineage>
</organism>
<comment type="subcellular location">
    <subcellularLocation>
        <location evidence="3">Cytoplasm</location>
    </subcellularLocation>
    <subcellularLocation>
        <location evidence="2">Nucleus</location>
    </subcellularLocation>
</comment>
<feature type="chain" id="PRO_5044783338" description="Cilia- and flagella-associated protein 299" evidence="8">
    <location>
        <begin position="19"/>
        <end position="440"/>
    </location>
</feature>
<dbReference type="InterPro" id="IPR027887">
    <property type="entry name" value="DUF4464"/>
</dbReference>
<dbReference type="AlphaFoldDB" id="A0ABD1K0B7"/>
<evidence type="ECO:0000256" key="7">
    <source>
        <dbReference type="SAM" id="MobiDB-lite"/>
    </source>
</evidence>
<keyword evidence="5" id="KW-0963">Cytoplasm</keyword>
<dbReference type="GO" id="GO:0005737">
    <property type="term" value="C:cytoplasm"/>
    <property type="evidence" value="ECO:0007669"/>
    <property type="project" value="UniProtKB-SubCell"/>
</dbReference>
<comment type="caution">
    <text evidence="9">The sequence shown here is derived from an EMBL/GenBank/DDBJ whole genome shotgun (WGS) entry which is preliminary data.</text>
</comment>
<dbReference type="Proteomes" id="UP001591681">
    <property type="component" value="Unassembled WGS sequence"/>
</dbReference>
<feature type="compositionally biased region" description="Pro residues" evidence="7">
    <location>
        <begin position="150"/>
        <end position="165"/>
    </location>
</feature>
<gene>
    <name evidence="9" type="ORF">ACEWY4_012369</name>
</gene>
<evidence type="ECO:0000256" key="5">
    <source>
        <dbReference type="ARBA" id="ARBA00022490"/>
    </source>
</evidence>
<name>A0ABD1K0B7_9TELE</name>
<evidence type="ECO:0000256" key="3">
    <source>
        <dbReference type="ARBA" id="ARBA00004496"/>
    </source>
</evidence>
<keyword evidence="6" id="KW-0539">Nucleus</keyword>
<evidence type="ECO:0000256" key="4">
    <source>
        <dbReference type="ARBA" id="ARBA00021436"/>
    </source>
</evidence>
<evidence type="ECO:0000256" key="2">
    <source>
        <dbReference type="ARBA" id="ARBA00004123"/>
    </source>
</evidence>
<dbReference type="Pfam" id="PF14713">
    <property type="entry name" value="DUF4464"/>
    <property type="match status" value="2"/>
</dbReference>
<evidence type="ECO:0000313" key="10">
    <source>
        <dbReference type="Proteomes" id="UP001591681"/>
    </source>
</evidence>
<sequence>MPCTALAVLILPPLPALPCTAMAVLILPPLPCPALPCLAHPGCPNPAPLALSCPALPCTALAVLILPPLPCPALPCTALAVLVLPPLPCPCPALAVLILPPLPCPALPCPVWLHYAVLYCWVVEGGGLSSPSPSHIIIPGRLAGWQAGPGIPPPPPRPRPSPVPNSPTFTSAIPTLTPRAPLAPADTPRHLQHSGRTLQDCSQALGKANLHASPSSHSNSVTPCRDAFSRSIIFIRDRNAQGQEISGYIDYSHRLKLEDFEPYFSGKKRLLPRSTDLRCPTRVGPASGSGLERFLQWKAFSHPVLCERNTSGCGARHLHEKPPTIAVTTAHRGRRGPRQAKGPSELNEISRDDDPETPSPKLYESHFYNWETQVSTSNDSANYEVIAENSTGLLFKNKRDRKILNVDPKASPGDNSSRTPLQSDLYTQVVIYDHITRRRA</sequence>